<gene>
    <name evidence="1" type="ORF">CERSUDRAFT_113381</name>
</gene>
<evidence type="ECO:0008006" key="3">
    <source>
        <dbReference type="Google" id="ProtNLM"/>
    </source>
</evidence>
<keyword evidence="2" id="KW-1185">Reference proteome</keyword>
<dbReference type="SUPFAM" id="SSF52047">
    <property type="entry name" value="RNI-like"/>
    <property type="match status" value="1"/>
</dbReference>
<dbReference type="SUPFAM" id="SSF81383">
    <property type="entry name" value="F-box domain"/>
    <property type="match status" value="1"/>
</dbReference>
<protein>
    <recommendedName>
        <fullName evidence="3">F-box domain-containing protein</fullName>
    </recommendedName>
</protein>
<dbReference type="AlphaFoldDB" id="M2RIC0"/>
<sequence length="374" mass="41799">MSVLPLPQELVDETIDYLWDDPKALSSCSLTSRAWLAAARSHLFRTHRLNDHTCYYRLECFLEKYPHLVHYVRTVHVLTFMVDQGGLSWLKRIPSLLSRLVRLQEVSLGRICWSHIAPDAEHAQTLFTSLAECKRLSLSDVKFESSAELCSMLAAAPKLSSLHMYRVAWHRHSIPVSVSPVPPHSYLKQLVLYSVSSANTVVDALLLPGRDLVLRNVMLNLGGRDVECLGRIIRASSSTLEELHVDVGAMSRIANWTIGCMDLTCVPRLRSLHLDGLILPACGEWLSEVLTRISSARLKAIKLSILLAYIGGLSSVEWRQIDRCLAKPQFQGVSMTIYLSLAIGCTPNKEIASEIIFNSLPEFRKNGSLAVVCL</sequence>
<dbReference type="EMBL" id="KB445795">
    <property type="protein sequence ID" value="EMD38227.1"/>
    <property type="molecule type" value="Genomic_DNA"/>
</dbReference>
<dbReference type="HOGENOM" id="CLU_036316_4_1_1"/>
<dbReference type="InterPro" id="IPR036047">
    <property type="entry name" value="F-box-like_dom_sf"/>
</dbReference>
<dbReference type="Proteomes" id="UP000016930">
    <property type="component" value="Unassembled WGS sequence"/>
</dbReference>
<proteinExistence type="predicted"/>
<evidence type="ECO:0000313" key="1">
    <source>
        <dbReference type="EMBL" id="EMD38227.1"/>
    </source>
</evidence>
<name>M2RIC0_CERS8</name>
<reference evidence="1 2" key="1">
    <citation type="journal article" date="2012" name="Proc. Natl. Acad. Sci. U.S.A.">
        <title>Comparative genomics of Ceriporiopsis subvermispora and Phanerochaete chrysosporium provide insight into selective ligninolysis.</title>
        <authorList>
            <person name="Fernandez-Fueyo E."/>
            <person name="Ruiz-Duenas F.J."/>
            <person name="Ferreira P."/>
            <person name="Floudas D."/>
            <person name="Hibbett D.S."/>
            <person name="Canessa P."/>
            <person name="Larrondo L.F."/>
            <person name="James T.Y."/>
            <person name="Seelenfreund D."/>
            <person name="Lobos S."/>
            <person name="Polanco R."/>
            <person name="Tello M."/>
            <person name="Honda Y."/>
            <person name="Watanabe T."/>
            <person name="Watanabe T."/>
            <person name="Ryu J.S."/>
            <person name="Kubicek C.P."/>
            <person name="Schmoll M."/>
            <person name="Gaskell J."/>
            <person name="Hammel K.E."/>
            <person name="St John F.J."/>
            <person name="Vanden Wymelenberg A."/>
            <person name="Sabat G."/>
            <person name="Splinter BonDurant S."/>
            <person name="Syed K."/>
            <person name="Yadav J.S."/>
            <person name="Doddapaneni H."/>
            <person name="Subramanian V."/>
            <person name="Lavin J.L."/>
            <person name="Oguiza J.A."/>
            <person name="Perez G."/>
            <person name="Pisabarro A.G."/>
            <person name="Ramirez L."/>
            <person name="Santoyo F."/>
            <person name="Master E."/>
            <person name="Coutinho P.M."/>
            <person name="Henrissat B."/>
            <person name="Lombard V."/>
            <person name="Magnuson J.K."/>
            <person name="Kuees U."/>
            <person name="Hori C."/>
            <person name="Igarashi K."/>
            <person name="Samejima M."/>
            <person name="Held B.W."/>
            <person name="Barry K.W."/>
            <person name="LaButti K.M."/>
            <person name="Lapidus A."/>
            <person name="Lindquist E.A."/>
            <person name="Lucas S.M."/>
            <person name="Riley R."/>
            <person name="Salamov A.A."/>
            <person name="Hoffmeister D."/>
            <person name="Schwenk D."/>
            <person name="Hadar Y."/>
            <person name="Yarden O."/>
            <person name="de Vries R.P."/>
            <person name="Wiebenga A."/>
            <person name="Stenlid J."/>
            <person name="Eastwood D."/>
            <person name="Grigoriev I.V."/>
            <person name="Berka R.M."/>
            <person name="Blanchette R.A."/>
            <person name="Kersten P."/>
            <person name="Martinez A.T."/>
            <person name="Vicuna R."/>
            <person name="Cullen D."/>
        </authorList>
    </citation>
    <scope>NUCLEOTIDE SEQUENCE [LARGE SCALE GENOMIC DNA]</scope>
    <source>
        <strain evidence="1 2">B</strain>
    </source>
</reference>
<organism evidence="1 2">
    <name type="scientific">Ceriporiopsis subvermispora (strain B)</name>
    <name type="common">White-rot fungus</name>
    <name type="synonym">Gelatoporia subvermispora</name>
    <dbReference type="NCBI Taxonomy" id="914234"/>
    <lineage>
        <taxon>Eukaryota</taxon>
        <taxon>Fungi</taxon>
        <taxon>Dikarya</taxon>
        <taxon>Basidiomycota</taxon>
        <taxon>Agaricomycotina</taxon>
        <taxon>Agaricomycetes</taxon>
        <taxon>Polyporales</taxon>
        <taxon>Gelatoporiaceae</taxon>
        <taxon>Gelatoporia</taxon>
    </lineage>
</organism>
<dbReference type="OrthoDB" id="2802122at2759"/>
<dbReference type="Gene3D" id="3.80.10.10">
    <property type="entry name" value="Ribonuclease Inhibitor"/>
    <property type="match status" value="1"/>
</dbReference>
<evidence type="ECO:0000313" key="2">
    <source>
        <dbReference type="Proteomes" id="UP000016930"/>
    </source>
</evidence>
<dbReference type="InterPro" id="IPR032675">
    <property type="entry name" value="LRR_dom_sf"/>
</dbReference>
<accession>M2RIC0</accession>